<comment type="caution">
    <text evidence="1">The sequence shown here is derived from an EMBL/GenBank/DDBJ whole genome shotgun (WGS) entry which is preliminary data.</text>
</comment>
<protein>
    <submittedName>
        <fullName evidence="1">Uncharacterized protein</fullName>
    </submittedName>
</protein>
<reference evidence="1" key="1">
    <citation type="journal article" date="2021" name="Sci. Rep.">
        <title>Diploid genomic architecture of Nitzschia inconspicua, an elite biomass production diatom.</title>
        <authorList>
            <person name="Oliver A."/>
            <person name="Podell S."/>
            <person name="Pinowska A."/>
            <person name="Traller J.C."/>
            <person name="Smith S.R."/>
            <person name="McClure R."/>
            <person name="Beliaev A."/>
            <person name="Bohutskyi P."/>
            <person name="Hill E.A."/>
            <person name="Rabines A."/>
            <person name="Zheng H."/>
            <person name="Allen L.Z."/>
            <person name="Kuo A."/>
            <person name="Grigoriev I.V."/>
            <person name="Allen A.E."/>
            <person name="Hazlebeck D."/>
            <person name="Allen E.E."/>
        </authorList>
    </citation>
    <scope>NUCLEOTIDE SEQUENCE</scope>
    <source>
        <strain evidence="1">Hildebrandi</strain>
    </source>
</reference>
<evidence type="ECO:0000313" key="2">
    <source>
        <dbReference type="Proteomes" id="UP000693970"/>
    </source>
</evidence>
<reference evidence="1" key="2">
    <citation type="submission" date="2021-04" db="EMBL/GenBank/DDBJ databases">
        <authorList>
            <person name="Podell S."/>
        </authorList>
    </citation>
    <scope>NUCLEOTIDE SEQUENCE</scope>
    <source>
        <strain evidence="1">Hildebrandi</strain>
    </source>
</reference>
<proteinExistence type="predicted"/>
<dbReference type="EMBL" id="JAGRRH010000016">
    <property type="protein sequence ID" value="KAG7353391.1"/>
    <property type="molecule type" value="Genomic_DNA"/>
</dbReference>
<sequence>MDRAKSDIELLNSYLTKSVPLELEAGYNVDDTAGDAIAELDGEVGLGGRETGNDLGRAPACRGSTTSTTQKCCWKQQYGQLESSRINASKSNGNVCILYAA</sequence>
<dbReference type="Proteomes" id="UP000693970">
    <property type="component" value="Unassembled WGS sequence"/>
</dbReference>
<accession>A0A9K3L1Z9</accession>
<gene>
    <name evidence="1" type="ORF">IV203_002746</name>
</gene>
<dbReference type="AlphaFoldDB" id="A0A9K3L1Z9"/>
<keyword evidence="2" id="KW-1185">Reference proteome</keyword>
<name>A0A9K3L1Z9_9STRA</name>
<evidence type="ECO:0000313" key="1">
    <source>
        <dbReference type="EMBL" id="KAG7353391.1"/>
    </source>
</evidence>
<organism evidence="1 2">
    <name type="scientific">Nitzschia inconspicua</name>
    <dbReference type="NCBI Taxonomy" id="303405"/>
    <lineage>
        <taxon>Eukaryota</taxon>
        <taxon>Sar</taxon>
        <taxon>Stramenopiles</taxon>
        <taxon>Ochrophyta</taxon>
        <taxon>Bacillariophyta</taxon>
        <taxon>Bacillariophyceae</taxon>
        <taxon>Bacillariophycidae</taxon>
        <taxon>Bacillariales</taxon>
        <taxon>Bacillariaceae</taxon>
        <taxon>Nitzschia</taxon>
    </lineage>
</organism>